<dbReference type="EMBL" id="QDDL01000002">
    <property type="protein sequence ID" value="PVZ70479.1"/>
    <property type="molecule type" value="Genomic_DNA"/>
</dbReference>
<organism evidence="1 2">
    <name type="scientific">Pelagibaculum spongiae</name>
    <dbReference type="NCBI Taxonomy" id="2080658"/>
    <lineage>
        <taxon>Bacteria</taxon>
        <taxon>Pseudomonadati</taxon>
        <taxon>Pseudomonadota</taxon>
        <taxon>Gammaproteobacteria</taxon>
        <taxon>Oceanospirillales</taxon>
        <taxon>Pelagibaculum</taxon>
    </lineage>
</organism>
<gene>
    <name evidence="1" type="ORF">DC094_07810</name>
</gene>
<comment type="caution">
    <text evidence="1">The sequence shown here is derived from an EMBL/GenBank/DDBJ whole genome shotgun (WGS) entry which is preliminary data.</text>
</comment>
<keyword evidence="2" id="KW-1185">Reference proteome</keyword>
<reference evidence="1 2" key="1">
    <citation type="submission" date="2018-04" db="EMBL/GenBank/DDBJ databases">
        <title>Thalassorhabdus spongiae gen. nov., sp. nov., isolated from a marine sponge in South-West Iceland.</title>
        <authorList>
            <person name="Knobloch S."/>
            <person name="Daussin A."/>
            <person name="Johannsson R."/>
            <person name="Marteinsson V.T."/>
        </authorList>
    </citation>
    <scope>NUCLEOTIDE SEQUENCE [LARGE SCALE GENOMIC DNA]</scope>
    <source>
        <strain evidence="1 2">Hp12</strain>
    </source>
</reference>
<dbReference type="AlphaFoldDB" id="A0A2V1H396"/>
<name>A0A2V1H396_9GAMM</name>
<accession>A0A2V1H396</accession>
<proteinExistence type="predicted"/>
<evidence type="ECO:0000313" key="2">
    <source>
        <dbReference type="Proteomes" id="UP000244906"/>
    </source>
</evidence>
<protein>
    <submittedName>
        <fullName evidence="1">Uncharacterized protein</fullName>
    </submittedName>
</protein>
<sequence length="64" mass="7430">MHQIVNHIIQKTPVQPSLAAQVLLKLKSKFRIKLQSAFWQLSLSGYLIKVFIDNLGYHCCRTDF</sequence>
<evidence type="ECO:0000313" key="1">
    <source>
        <dbReference type="EMBL" id="PVZ70479.1"/>
    </source>
</evidence>
<dbReference type="Proteomes" id="UP000244906">
    <property type="component" value="Unassembled WGS sequence"/>
</dbReference>